<accession>A0ABQ9W564</accession>
<name>A0ABQ9W564_SAGOE</name>
<keyword evidence="2" id="KW-1185">Reference proteome</keyword>
<proteinExistence type="predicted"/>
<evidence type="ECO:0000313" key="1">
    <source>
        <dbReference type="EMBL" id="KAK2116511.1"/>
    </source>
</evidence>
<reference evidence="1 2" key="1">
    <citation type="submission" date="2023-05" db="EMBL/GenBank/DDBJ databases">
        <title>B98-5 Cell Line De Novo Hybrid Assembly: An Optical Mapping Approach.</title>
        <authorList>
            <person name="Kananen K."/>
            <person name="Auerbach J.A."/>
            <person name="Kautto E."/>
            <person name="Blachly J.S."/>
        </authorList>
    </citation>
    <scope>NUCLEOTIDE SEQUENCE [LARGE SCALE GENOMIC DNA]</scope>
    <source>
        <strain evidence="1">B95-8</strain>
        <tissue evidence="1">Cell line</tissue>
    </source>
</reference>
<dbReference type="EMBL" id="JASSZA010000002">
    <property type="protein sequence ID" value="KAK2116511.1"/>
    <property type="molecule type" value="Genomic_DNA"/>
</dbReference>
<protein>
    <submittedName>
        <fullName evidence="1">Uncharacterized protein</fullName>
    </submittedName>
</protein>
<organism evidence="1 2">
    <name type="scientific">Saguinus oedipus</name>
    <name type="common">Cotton-top tamarin</name>
    <name type="synonym">Oedipomidas oedipus</name>
    <dbReference type="NCBI Taxonomy" id="9490"/>
    <lineage>
        <taxon>Eukaryota</taxon>
        <taxon>Metazoa</taxon>
        <taxon>Chordata</taxon>
        <taxon>Craniata</taxon>
        <taxon>Vertebrata</taxon>
        <taxon>Euteleostomi</taxon>
        <taxon>Mammalia</taxon>
        <taxon>Eutheria</taxon>
        <taxon>Euarchontoglires</taxon>
        <taxon>Primates</taxon>
        <taxon>Haplorrhini</taxon>
        <taxon>Platyrrhini</taxon>
        <taxon>Cebidae</taxon>
        <taxon>Callitrichinae</taxon>
        <taxon>Saguinus</taxon>
    </lineage>
</organism>
<comment type="caution">
    <text evidence="1">The sequence shown here is derived from an EMBL/GenBank/DDBJ whole genome shotgun (WGS) entry which is preliminary data.</text>
</comment>
<gene>
    <name evidence="1" type="ORF">P7K49_003397</name>
</gene>
<sequence length="148" mass="16431">MSNYTISNYIMSNNTVSNFPTSNYTISNDNMRNYTVSNNSNCTVSNDMVSNYTRAAGKFPTSQKTVRTFCVEGMWSEGTNLWVVEWAECQKRLLQVLGSMDTTSHSARFLPAGQSLICSGALCAAWCRPHASSRRGQQGYMVTQLPLA</sequence>
<evidence type="ECO:0000313" key="2">
    <source>
        <dbReference type="Proteomes" id="UP001266305"/>
    </source>
</evidence>
<dbReference type="Proteomes" id="UP001266305">
    <property type="component" value="Unassembled WGS sequence"/>
</dbReference>